<dbReference type="GO" id="GO:0005524">
    <property type="term" value="F:ATP binding"/>
    <property type="evidence" value="ECO:0007669"/>
    <property type="project" value="UniProtKB-KW"/>
</dbReference>
<proteinExistence type="inferred from homology"/>
<evidence type="ECO:0000256" key="5">
    <source>
        <dbReference type="ARBA" id="ARBA00022679"/>
    </source>
</evidence>
<dbReference type="Proteomes" id="UP000011991">
    <property type="component" value="Unassembled WGS sequence"/>
</dbReference>
<evidence type="ECO:0000256" key="10">
    <source>
        <dbReference type="PIRSR" id="PIRSR601805-1"/>
    </source>
</evidence>
<accession>M5RFA5</accession>
<evidence type="ECO:0000313" key="12">
    <source>
        <dbReference type="EMBL" id="EMI18045.1"/>
    </source>
</evidence>
<evidence type="ECO:0000256" key="7">
    <source>
        <dbReference type="ARBA" id="ARBA00022741"/>
    </source>
</evidence>
<evidence type="ECO:0000256" key="8">
    <source>
        <dbReference type="ARBA" id="ARBA00022777"/>
    </source>
</evidence>
<evidence type="ECO:0000256" key="2">
    <source>
        <dbReference type="ARBA" id="ARBA00004801"/>
    </source>
</evidence>
<dbReference type="PANTHER" id="PTHR43320:SF3">
    <property type="entry name" value="CARBOHYDRATE KINASE PFKB DOMAIN-CONTAINING PROTEIN"/>
    <property type="match status" value="1"/>
</dbReference>
<feature type="domain" description="Carbohydrate kinase PfkB" evidence="11">
    <location>
        <begin position="60"/>
        <end position="320"/>
    </location>
</feature>
<organism evidence="12 13">
    <name type="scientific">Rhodopirellula maiorica SM1</name>
    <dbReference type="NCBI Taxonomy" id="1265738"/>
    <lineage>
        <taxon>Bacteria</taxon>
        <taxon>Pseudomonadati</taxon>
        <taxon>Planctomycetota</taxon>
        <taxon>Planctomycetia</taxon>
        <taxon>Pirellulales</taxon>
        <taxon>Pirellulaceae</taxon>
        <taxon>Novipirellula</taxon>
    </lineage>
</organism>
<protein>
    <recommendedName>
        <fullName evidence="4">adenosine kinase</fullName>
        <ecNumber evidence="4">2.7.1.20</ecNumber>
    </recommendedName>
</protein>
<keyword evidence="6" id="KW-0660">Purine salvage</keyword>
<dbReference type="PROSITE" id="PS00584">
    <property type="entry name" value="PFKB_KINASES_2"/>
    <property type="match status" value="1"/>
</dbReference>
<dbReference type="PRINTS" id="PR00989">
    <property type="entry name" value="ADENOKINASE"/>
</dbReference>
<keyword evidence="8 12" id="KW-0418">Kinase</keyword>
<dbReference type="EMBL" id="ANOG01000713">
    <property type="protein sequence ID" value="EMI18045.1"/>
    <property type="molecule type" value="Genomic_DNA"/>
</dbReference>
<keyword evidence="7" id="KW-0547">Nucleotide-binding</keyword>
<dbReference type="GO" id="GO:0044209">
    <property type="term" value="P:AMP salvage"/>
    <property type="evidence" value="ECO:0007669"/>
    <property type="project" value="UniProtKB-UniPathway"/>
</dbReference>
<evidence type="ECO:0000256" key="3">
    <source>
        <dbReference type="ARBA" id="ARBA00010688"/>
    </source>
</evidence>
<dbReference type="PATRIC" id="fig|1265738.3.peg.5062"/>
<feature type="active site" description="Proton acceptor" evidence="10">
    <location>
        <position position="283"/>
    </location>
</feature>
<dbReference type="UniPathway" id="UPA00588">
    <property type="reaction ID" value="UER00659"/>
</dbReference>
<dbReference type="InterPro" id="IPR029056">
    <property type="entry name" value="Ribokinase-like"/>
</dbReference>
<comment type="similarity">
    <text evidence="3">Belongs to the carbohydrate kinase PfkB family.</text>
</comment>
<dbReference type="GO" id="GO:0004001">
    <property type="term" value="F:adenosine kinase activity"/>
    <property type="evidence" value="ECO:0007669"/>
    <property type="project" value="UniProtKB-EC"/>
</dbReference>
<dbReference type="SUPFAM" id="SSF53613">
    <property type="entry name" value="Ribokinase-like"/>
    <property type="match status" value="1"/>
</dbReference>
<gene>
    <name evidence="12" type="ORF">RMSM_05034</name>
</gene>
<comment type="pathway">
    <text evidence="2">Purine metabolism; AMP biosynthesis via salvage pathway; AMP from adenosine: step 1/1.</text>
</comment>
<reference evidence="12 13" key="1">
    <citation type="journal article" date="2013" name="Mar. Genomics">
        <title>Expression of sulfatases in Rhodopirellula baltica and the diversity of sulfatases in the genus Rhodopirellula.</title>
        <authorList>
            <person name="Wegner C.E."/>
            <person name="Richter-Heitmann T."/>
            <person name="Klindworth A."/>
            <person name="Klockow C."/>
            <person name="Richter M."/>
            <person name="Achstetter T."/>
            <person name="Glockner F.O."/>
            <person name="Harder J."/>
        </authorList>
    </citation>
    <scope>NUCLEOTIDE SEQUENCE [LARGE SCALE GENOMIC DNA]</scope>
    <source>
        <strain evidence="12 13">SM1</strain>
    </source>
</reference>
<evidence type="ECO:0000256" key="4">
    <source>
        <dbReference type="ARBA" id="ARBA00012119"/>
    </source>
</evidence>
<dbReference type="PANTHER" id="PTHR43320">
    <property type="entry name" value="SUGAR KINASE"/>
    <property type="match status" value="1"/>
</dbReference>
<keyword evidence="9" id="KW-0067">ATP-binding</keyword>
<name>M5RFA5_9BACT</name>
<sequence length="337" mass="35776">MKAAKRMTSYDVLGVGNALVDIQAQVEDSILSELSIDKGIMTLVDDQQQASVLSRLNGRPLNRCAGGSAANTIVALAEFGGAGAFIAKIGDDEVGEFFIKDMRDLGVKMDVEPANGSPTGTCAVLITEDAQRSMMTNLGASATLQSSDIDESLIKAAKYVYIEGYLLTGETTKAAAYRAMDIAKQHGVKVAFTASDPFLVNMIRDEIWDLITGPVDLFFCNEEEAKSLTGESDPIACAAKIHDHAENVALTLGPKGSIVMHGGEAFPIEGVEVKAIDTTGAGDMYAGALLYGITNGMTWRQAGHLASQASARVVSQMGARLERKFTQEEIQSLSKLA</sequence>
<keyword evidence="13" id="KW-1185">Reference proteome</keyword>
<dbReference type="EC" id="2.7.1.20" evidence="4"/>
<dbReference type="AlphaFoldDB" id="M5RFA5"/>
<evidence type="ECO:0000256" key="9">
    <source>
        <dbReference type="ARBA" id="ARBA00022840"/>
    </source>
</evidence>
<dbReference type="Pfam" id="PF00294">
    <property type="entry name" value="PfkB"/>
    <property type="match status" value="1"/>
</dbReference>
<evidence type="ECO:0000259" key="11">
    <source>
        <dbReference type="Pfam" id="PF00294"/>
    </source>
</evidence>
<comment type="caution">
    <text evidence="12">The sequence shown here is derived from an EMBL/GenBank/DDBJ whole genome shotgun (WGS) entry which is preliminary data.</text>
</comment>
<evidence type="ECO:0000313" key="13">
    <source>
        <dbReference type="Proteomes" id="UP000011991"/>
    </source>
</evidence>
<evidence type="ECO:0000256" key="1">
    <source>
        <dbReference type="ARBA" id="ARBA00001946"/>
    </source>
</evidence>
<dbReference type="InterPro" id="IPR002173">
    <property type="entry name" value="Carboh/pur_kinase_PfkB_CS"/>
</dbReference>
<keyword evidence="5" id="KW-0808">Transferase</keyword>
<dbReference type="InterPro" id="IPR011611">
    <property type="entry name" value="PfkB_dom"/>
</dbReference>
<dbReference type="InterPro" id="IPR001805">
    <property type="entry name" value="Adenokinase"/>
</dbReference>
<dbReference type="InterPro" id="IPR052700">
    <property type="entry name" value="Carb_kinase_PfkB-like"/>
</dbReference>
<evidence type="ECO:0000256" key="6">
    <source>
        <dbReference type="ARBA" id="ARBA00022726"/>
    </source>
</evidence>
<comment type="cofactor">
    <cofactor evidence="1">
        <name>Mg(2+)</name>
        <dbReference type="ChEBI" id="CHEBI:18420"/>
    </cofactor>
</comment>
<dbReference type="GO" id="GO:0006166">
    <property type="term" value="P:purine ribonucleoside salvage"/>
    <property type="evidence" value="ECO:0007669"/>
    <property type="project" value="UniProtKB-KW"/>
</dbReference>
<dbReference type="CDD" id="cd01168">
    <property type="entry name" value="adenosine_kinase"/>
    <property type="match status" value="1"/>
</dbReference>
<dbReference type="Gene3D" id="3.40.1190.20">
    <property type="match status" value="1"/>
</dbReference>